<organism evidence="2 3">
    <name type="scientific">Acidovorax bellezanensis</name>
    <dbReference type="NCBI Taxonomy" id="2976702"/>
    <lineage>
        <taxon>Bacteria</taxon>
        <taxon>Pseudomonadati</taxon>
        <taxon>Pseudomonadota</taxon>
        <taxon>Betaproteobacteria</taxon>
        <taxon>Burkholderiales</taxon>
        <taxon>Comamonadaceae</taxon>
        <taxon>Acidovorax</taxon>
    </lineage>
</organism>
<gene>
    <name evidence="2" type="ORF">N0K08_20170</name>
</gene>
<keyword evidence="1" id="KW-0472">Membrane</keyword>
<protein>
    <recommendedName>
        <fullName evidence="4">DNA gyrase subunit B</fullName>
    </recommendedName>
</protein>
<name>A0ABT2PR61_9BURK</name>
<reference evidence="2 3" key="1">
    <citation type="submission" date="2022-09" db="EMBL/GenBank/DDBJ databases">
        <title>Draft genome of isolate Be4.</title>
        <authorList>
            <person name="Sanchez-Castro I."/>
            <person name="Martinez-Rodriguez P."/>
            <person name="Descostes M."/>
            <person name="Merroun M."/>
        </authorList>
    </citation>
    <scope>NUCLEOTIDE SEQUENCE [LARGE SCALE GENOMIC DNA]</scope>
    <source>
        <strain evidence="2 3">Be4</strain>
    </source>
</reference>
<proteinExistence type="predicted"/>
<comment type="caution">
    <text evidence="2">The sequence shown here is derived from an EMBL/GenBank/DDBJ whole genome shotgun (WGS) entry which is preliminary data.</text>
</comment>
<evidence type="ECO:0000313" key="3">
    <source>
        <dbReference type="Proteomes" id="UP001525968"/>
    </source>
</evidence>
<dbReference type="RefSeq" id="WP_261502199.1">
    <property type="nucleotide sequence ID" value="NZ_JAODYH010000014.1"/>
</dbReference>
<feature type="transmembrane region" description="Helical" evidence="1">
    <location>
        <begin position="38"/>
        <end position="57"/>
    </location>
</feature>
<feature type="transmembrane region" description="Helical" evidence="1">
    <location>
        <begin position="63"/>
        <end position="82"/>
    </location>
</feature>
<dbReference type="Proteomes" id="UP001525968">
    <property type="component" value="Unassembled WGS sequence"/>
</dbReference>
<accession>A0ABT2PR61</accession>
<keyword evidence="3" id="KW-1185">Reference proteome</keyword>
<feature type="transmembrane region" description="Helical" evidence="1">
    <location>
        <begin position="111"/>
        <end position="131"/>
    </location>
</feature>
<feature type="transmembrane region" description="Helical" evidence="1">
    <location>
        <begin position="137"/>
        <end position="159"/>
    </location>
</feature>
<evidence type="ECO:0000256" key="1">
    <source>
        <dbReference type="SAM" id="Phobius"/>
    </source>
</evidence>
<evidence type="ECO:0008006" key="4">
    <source>
        <dbReference type="Google" id="ProtNLM"/>
    </source>
</evidence>
<keyword evidence="1" id="KW-0812">Transmembrane</keyword>
<dbReference type="EMBL" id="JAODYH010000014">
    <property type="protein sequence ID" value="MCT9812952.1"/>
    <property type="molecule type" value="Genomic_DNA"/>
</dbReference>
<evidence type="ECO:0000313" key="2">
    <source>
        <dbReference type="EMBL" id="MCT9812952.1"/>
    </source>
</evidence>
<feature type="transmembrane region" description="Helical" evidence="1">
    <location>
        <begin position="6"/>
        <end position="26"/>
    </location>
</feature>
<sequence length="172" mass="19181">MAYPLVVYLSIGHLAPQWLALLLVLLAVARACVAGQRFWWLVAGGAALLCAAAWWHGDALAVKLYPVLVNLVLLLVFAFSFWRPPSVVERLARLREPDLPPSGVRYTRQVTGVWCGFFVFNGSMALYTALWGSDRQWALYNGLLAYVLMGLLMAAEWCVRQRVRGKQEKGSA</sequence>
<keyword evidence="1" id="KW-1133">Transmembrane helix</keyword>